<organism evidence="3 4">
    <name type="scientific">Blepharisma stoltei</name>
    <dbReference type="NCBI Taxonomy" id="1481888"/>
    <lineage>
        <taxon>Eukaryota</taxon>
        <taxon>Sar</taxon>
        <taxon>Alveolata</taxon>
        <taxon>Ciliophora</taxon>
        <taxon>Postciliodesmatophora</taxon>
        <taxon>Heterotrichea</taxon>
        <taxon>Heterotrichida</taxon>
        <taxon>Blepharismidae</taxon>
        <taxon>Blepharisma</taxon>
    </lineage>
</organism>
<dbReference type="InterPro" id="IPR015915">
    <property type="entry name" value="Kelch-typ_b-propeller"/>
</dbReference>
<evidence type="ECO:0000313" key="3">
    <source>
        <dbReference type="EMBL" id="CAG9315131.1"/>
    </source>
</evidence>
<proteinExistence type="predicted"/>
<dbReference type="SUPFAM" id="SSF117281">
    <property type="entry name" value="Kelch motif"/>
    <property type="match status" value="2"/>
</dbReference>
<name>A0AAU9J031_9CILI</name>
<dbReference type="PANTHER" id="PTHR46093">
    <property type="entry name" value="ACYL-COA-BINDING DOMAIN-CONTAINING PROTEIN 5"/>
    <property type="match status" value="1"/>
</dbReference>
<keyword evidence="4" id="KW-1185">Reference proteome</keyword>
<dbReference type="Proteomes" id="UP001162131">
    <property type="component" value="Unassembled WGS sequence"/>
</dbReference>
<evidence type="ECO:0000256" key="2">
    <source>
        <dbReference type="ARBA" id="ARBA00022737"/>
    </source>
</evidence>
<evidence type="ECO:0000313" key="4">
    <source>
        <dbReference type="Proteomes" id="UP001162131"/>
    </source>
</evidence>
<accession>A0AAU9J031</accession>
<keyword evidence="2" id="KW-0677">Repeat</keyword>
<evidence type="ECO:0000256" key="1">
    <source>
        <dbReference type="ARBA" id="ARBA00022441"/>
    </source>
</evidence>
<dbReference type="Gene3D" id="2.120.10.80">
    <property type="entry name" value="Kelch-type beta propeller"/>
    <property type="match status" value="2"/>
</dbReference>
<gene>
    <name evidence="3" type="ORF">BSTOLATCC_MIC12905</name>
</gene>
<reference evidence="3" key="1">
    <citation type="submission" date="2021-09" db="EMBL/GenBank/DDBJ databases">
        <authorList>
            <consortium name="AG Swart"/>
            <person name="Singh M."/>
            <person name="Singh A."/>
            <person name="Seah K."/>
            <person name="Emmerich C."/>
        </authorList>
    </citation>
    <scope>NUCLEOTIDE SEQUENCE</scope>
    <source>
        <strain evidence="3">ATCC30299</strain>
    </source>
</reference>
<comment type="caution">
    <text evidence="3">The sequence shown here is derived from an EMBL/GenBank/DDBJ whole genome shotgun (WGS) entry which is preliminary data.</text>
</comment>
<keyword evidence="1" id="KW-0880">Kelch repeat</keyword>
<dbReference type="AlphaFoldDB" id="A0AAU9J031"/>
<dbReference type="Pfam" id="PF24681">
    <property type="entry name" value="Kelch_KLHDC2_KLHL20_DRC7"/>
    <property type="match status" value="2"/>
</dbReference>
<dbReference type="EMBL" id="CAJZBQ010000013">
    <property type="protein sequence ID" value="CAG9315131.1"/>
    <property type="molecule type" value="Genomic_DNA"/>
</dbReference>
<sequence>MESEKFSNLSNPEVLLGLKSQHSSSKMSESSEEAQIKPQYLDKQWQWAYPTVEGIPPSPRGGHTATLVGASLVIFGGHYYAGKKEGFVYLNDTIVLDVNDNRWYRPRINGTPPAPRYGHTSVLAGSRVVLFGGRGANSAHFRDLHALDPVTMTWYQGPEGGNAPGGRLDHSANLVGSKMFIFGGWNQDIFYNDLHVLDLALMAWTQPETSGPSPSPRMGHVSVVVGTNIVIQGGFYFDPKKHEDGGLRMGSMLKECYLNDLRVLDTETLVWSRLRVSGTPPYPCYGHTMDISGSDIIVFGGYGAFQKGTETKCDYFVDLNTDTMTWNRGNYIGTPPPPRHGHTSTPIGPHVLIFGGWESTKAMNDVVVIREISDAKDAK</sequence>
<protein>
    <recommendedName>
        <fullName evidence="5">Kelch repeat-containing protein</fullName>
    </recommendedName>
</protein>
<evidence type="ECO:0008006" key="5">
    <source>
        <dbReference type="Google" id="ProtNLM"/>
    </source>
</evidence>
<dbReference type="PANTHER" id="PTHR46093:SF18">
    <property type="entry name" value="FIBRONECTIN TYPE-III DOMAIN-CONTAINING PROTEIN"/>
    <property type="match status" value="1"/>
</dbReference>